<accession>A0A9P5U9C0</accession>
<dbReference type="OrthoDB" id="9988102at2759"/>
<evidence type="ECO:0000259" key="1">
    <source>
        <dbReference type="Pfam" id="PF09130"/>
    </source>
</evidence>
<gene>
    <name evidence="2" type="ORF">BDP27DRAFT_1382663</name>
</gene>
<dbReference type="InterPro" id="IPR015814">
    <property type="entry name" value="Pgluconate_DH_NAD-bd_C"/>
</dbReference>
<sequence length="284" mass="30284">MGAAVGRRLVQGGCTVLTNLDGRSEATRRRASEAGMQDAALSQIARQASYVLSILPPSNAFSFAEKFLRESKVAGRESGSKPLVFVDCNAINPHTVKRIAVLFSDSSPAISFIDSGIIGGPPKDAYNPTFYASADDNIVLEGFGGLDKYGLKTSLLKDGGGVGDASALKMSYAGLTKGLTALLTTQILAAHASSPQTAEALLHELAYSQPEFLRRITGIPGMLPKAYRWVGEMEEIAKFVGAGEGAIYEGIASLYRRIQRSLDDPDQEDVKVLEKLVADAKKKL</sequence>
<comment type="caution">
    <text evidence="2">The sequence shown here is derived from an EMBL/GenBank/DDBJ whole genome shotgun (WGS) entry which is preliminary data.</text>
</comment>
<name>A0A9P5U9C0_9AGAR</name>
<evidence type="ECO:0000313" key="3">
    <source>
        <dbReference type="Proteomes" id="UP000772434"/>
    </source>
</evidence>
<dbReference type="AlphaFoldDB" id="A0A9P5U9C0"/>
<proteinExistence type="predicted"/>
<dbReference type="InterPro" id="IPR008927">
    <property type="entry name" value="6-PGluconate_DH-like_C_sf"/>
</dbReference>
<dbReference type="InterPro" id="IPR013328">
    <property type="entry name" value="6PGD_dom2"/>
</dbReference>
<organism evidence="2 3">
    <name type="scientific">Rhodocollybia butyracea</name>
    <dbReference type="NCBI Taxonomy" id="206335"/>
    <lineage>
        <taxon>Eukaryota</taxon>
        <taxon>Fungi</taxon>
        <taxon>Dikarya</taxon>
        <taxon>Basidiomycota</taxon>
        <taxon>Agaricomycotina</taxon>
        <taxon>Agaricomycetes</taxon>
        <taxon>Agaricomycetidae</taxon>
        <taxon>Agaricales</taxon>
        <taxon>Marasmiineae</taxon>
        <taxon>Omphalotaceae</taxon>
        <taxon>Rhodocollybia</taxon>
    </lineage>
</organism>
<dbReference type="SUPFAM" id="SSF48179">
    <property type="entry name" value="6-phosphogluconate dehydrogenase C-terminal domain-like"/>
    <property type="match status" value="1"/>
</dbReference>
<dbReference type="Gene3D" id="1.10.1040.10">
    <property type="entry name" value="N-(1-d-carboxylethyl)-l-norvaline Dehydrogenase, domain 2"/>
    <property type="match status" value="1"/>
</dbReference>
<dbReference type="Proteomes" id="UP000772434">
    <property type="component" value="Unassembled WGS sequence"/>
</dbReference>
<reference evidence="2" key="1">
    <citation type="submission" date="2020-11" db="EMBL/GenBank/DDBJ databases">
        <authorList>
            <consortium name="DOE Joint Genome Institute"/>
            <person name="Ahrendt S."/>
            <person name="Riley R."/>
            <person name="Andreopoulos W."/>
            <person name="Labutti K."/>
            <person name="Pangilinan J."/>
            <person name="Ruiz-Duenas F.J."/>
            <person name="Barrasa J.M."/>
            <person name="Sanchez-Garcia M."/>
            <person name="Camarero S."/>
            <person name="Miyauchi S."/>
            <person name="Serrano A."/>
            <person name="Linde D."/>
            <person name="Babiker R."/>
            <person name="Drula E."/>
            <person name="Ayuso-Fernandez I."/>
            <person name="Pacheco R."/>
            <person name="Padilla G."/>
            <person name="Ferreira P."/>
            <person name="Barriuso J."/>
            <person name="Kellner H."/>
            <person name="Castanera R."/>
            <person name="Alfaro M."/>
            <person name="Ramirez L."/>
            <person name="Pisabarro A.G."/>
            <person name="Kuo A."/>
            <person name="Tritt A."/>
            <person name="Lipzen A."/>
            <person name="He G."/>
            <person name="Yan M."/>
            <person name="Ng V."/>
            <person name="Cullen D."/>
            <person name="Martin F."/>
            <person name="Rosso M.-N."/>
            <person name="Henrissat B."/>
            <person name="Hibbett D."/>
            <person name="Martinez A.T."/>
            <person name="Grigoriev I.V."/>
        </authorList>
    </citation>
    <scope>NUCLEOTIDE SEQUENCE</scope>
    <source>
        <strain evidence="2">AH 40177</strain>
    </source>
</reference>
<feature type="domain" description="Phosphogluconate dehydrogenase NAD-binding putative C-terminal" evidence="1">
    <location>
        <begin position="192"/>
        <end position="258"/>
    </location>
</feature>
<dbReference type="EMBL" id="JADNRY010000037">
    <property type="protein sequence ID" value="KAF9070861.1"/>
    <property type="molecule type" value="Genomic_DNA"/>
</dbReference>
<keyword evidence="3" id="KW-1185">Reference proteome</keyword>
<dbReference type="SUPFAM" id="SSF51735">
    <property type="entry name" value="NAD(P)-binding Rossmann-fold domains"/>
    <property type="match status" value="1"/>
</dbReference>
<protein>
    <submittedName>
        <fullName evidence="2">6-phosphogluconate dehydrogenase</fullName>
    </submittedName>
</protein>
<evidence type="ECO:0000313" key="2">
    <source>
        <dbReference type="EMBL" id="KAF9070861.1"/>
    </source>
</evidence>
<dbReference type="InterPro" id="IPR036291">
    <property type="entry name" value="NAD(P)-bd_dom_sf"/>
</dbReference>
<dbReference type="Pfam" id="PF09130">
    <property type="entry name" value="DUF1932"/>
    <property type="match status" value="1"/>
</dbReference>
<dbReference type="Gene3D" id="3.40.50.720">
    <property type="entry name" value="NAD(P)-binding Rossmann-like Domain"/>
    <property type="match status" value="1"/>
</dbReference>